<dbReference type="PANTHER" id="PTHR30055">
    <property type="entry name" value="HTH-TYPE TRANSCRIPTIONAL REGULATOR RUTR"/>
    <property type="match status" value="1"/>
</dbReference>
<dbReference type="InterPro" id="IPR050109">
    <property type="entry name" value="HTH-type_TetR-like_transc_reg"/>
</dbReference>
<keyword evidence="7" id="KW-1185">Reference proteome</keyword>
<dbReference type="InterPro" id="IPR036271">
    <property type="entry name" value="Tet_transcr_reg_TetR-rel_C_sf"/>
</dbReference>
<gene>
    <name evidence="6" type="ORF">BST29_17415</name>
</gene>
<feature type="DNA-binding region" description="H-T-H motif" evidence="4">
    <location>
        <begin position="33"/>
        <end position="52"/>
    </location>
</feature>
<accession>A0ABX3SQJ4</accession>
<keyword evidence="1" id="KW-0805">Transcription regulation</keyword>
<sequence length="204" mass="22523">MPTRRADTSAESRQLLMRAAAEVIGERGFRRATIAEIAERAGISRGSIPWHFGNKEGLLAAVIEQFIDDVADRFVVNEPGSAREIAGALDAAMLFVQVPEIRWLIMVIAEAIEEDSSLAPWYAKLHEAMRAQIRGWVRPEHLPDGVTPDGWAIVVMAAVMGIHQQWRISPDAVDLNHAASTLETLVLSSLRSPTRSRSGPRARR</sequence>
<name>A0ABX3SQJ4_MYCMA</name>
<dbReference type="Gene3D" id="1.10.357.10">
    <property type="entry name" value="Tetracycline Repressor, domain 2"/>
    <property type="match status" value="1"/>
</dbReference>
<dbReference type="PRINTS" id="PR00455">
    <property type="entry name" value="HTHTETR"/>
</dbReference>
<dbReference type="Pfam" id="PF00440">
    <property type="entry name" value="TetR_N"/>
    <property type="match status" value="1"/>
</dbReference>
<comment type="caution">
    <text evidence="6">The sequence shown here is derived from an EMBL/GenBank/DDBJ whole genome shotgun (WGS) entry which is preliminary data.</text>
</comment>
<evidence type="ECO:0000313" key="7">
    <source>
        <dbReference type="Proteomes" id="UP000243140"/>
    </source>
</evidence>
<protein>
    <recommendedName>
        <fullName evidence="5">HTH tetR-type domain-containing protein</fullName>
    </recommendedName>
</protein>
<dbReference type="PROSITE" id="PS50977">
    <property type="entry name" value="HTH_TETR_2"/>
    <property type="match status" value="1"/>
</dbReference>
<keyword evidence="3" id="KW-0804">Transcription</keyword>
<evidence type="ECO:0000256" key="3">
    <source>
        <dbReference type="ARBA" id="ARBA00023163"/>
    </source>
</evidence>
<dbReference type="InterPro" id="IPR009057">
    <property type="entry name" value="Homeodomain-like_sf"/>
</dbReference>
<dbReference type="InterPro" id="IPR001647">
    <property type="entry name" value="HTH_TetR"/>
</dbReference>
<evidence type="ECO:0000256" key="4">
    <source>
        <dbReference type="PROSITE-ProRule" id="PRU00335"/>
    </source>
</evidence>
<proteinExistence type="predicted"/>
<reference evidence="6 7" key="1">
    <citation type="submission" date="2017-02" db="EMBL/GenBank/DDBJ databases">
        <title>The new phylogeny of genus Mycobacterium.</title>
        <authorList>
            <person name="Tortoli E."/>
            <person name="Trovato A."/>
            <person name="Cirillo D.M."/>
        </authorList>
    </citation>
    <scope>NUCLEOTIDE SEQUENCE [LARGE SCALE GENOMIC DNA]</scope>
    <source>
        <strain evidence="6 7">IP1130001</strain>
    </source>
</reference>
<evidence type="ECO:0000313" key="6">
    <source>
        <dbReference type="EMBL" id="ORA79961.1"/>
    </source>
</evidence>
<dbReference type="SUPFAM" id="SSF46689">
    <property type="entry name" value="Homeodomain-like"/>
    <property type="match status" value="1"/>
</dbReference>
<dbReference type="Proteomes" id="UP000243140">
    <property type="component" value="Unassembled WGS sequence"/>
</dbReference>
<dbReference type="SUPFAM" id="SSF48498">
    <property type="entry name" value="Tetracyclin repressor-like, C-terminal domain"/>
    <property type="match status" value="1"/>
</dbReference>
<feature type="domain" description="HTH tetR-type" evidence="5">
    <location>
        <begin position="10"/>
        <end position="70"/>
    </location>
</feature>
<keyword evidence="2 4" id="KW-0238">DNA-binding</keyword>
<dbReference type="EMBL" id="MVHV01000019">
    <property type="protein sequence ID" value="ORA79961.1"/>
    <property type="molecule type" value="Genomic_DNA"/>
</dbReference>
<dbReference type="PANTHER" id="PTHR30055:SF234">
    <property type="entry name" value="HTH-TYPE TRANSCRIPTIONAL REGULATOR BETI"/>
    <property type="match status" value="1"/>
</dbReference>
<organism evidence="6 7">
    <name type="scientific">Mycobacterium malmoense</name>
    <dbReference type="NCBI Taxonomy" id="1780"/>
    <lineage>
        <taxon>Bacteria</taxon>
        <taxon>Bacillati</taxon>
        <taxon>Actinomycetota</taxon>
        <taxon>Actinomycetes</taxon>
        <taxon>Mycobacteriales</taxon>
        <taxon>Mycobacteriaceae</taxon>
        <taxon>Mycobacterium</taxon>
    </lineage>
</organism>
<evidence type="ECO:0000256" key="1">
    <source>
        <dbReference type="ARBA" id="ARBA00023015"/>
    </source>
</evidence>
<dbReference type="RefSeq" id="WP_071511481.1">
    <property type="nucleotide sequence ID" value="NZ_CP060015.1"/>
</dbReference>
<evidence type="ECO:0000256" key="2">
    <source>
        <dbReference type="ARBA" id="ARBA00023125"/>
    </source>
</evidence>
<evidence type="ECO:0000259" key="5">
    <source>
        <dbReference type="PROSITE" id="PS50977"/>
    </source>
</evidence>